<gene>
    <name evidence="1" type="ORF">PHACADRAFT_24941</name>
</gene>
<sequence>MPLAYIRRWLRFRRVRSPSLLKHNELRVDDEEDAAADETRDVDILISLDETLQDDHLVVSMLDSLKQLSDPLRSLVKFMKHVLARRLHQDGERLVVPFSASLFRLSGQQWSLMVSGLADGLTQQPLIPGTRAMTRPEVDALLMILSPSKYSYPPHIEHMVTHWITDPSVCASMCHSLSYGEPIPRSNMESLIATVRTLADRQVLDGAETVIALDHVALWCIWRHAGPEPPQFPAGHFTIVGSTALLRTHITTLGCRTISQTLVSALLQQNSSRLPYAEDAEIPMWVGRALSTWFTVVDVLSIQGGSWLHDLNVDFKCVFSRLLAAPSSTRTLLQCLVDADWELTPGSEVESGLHNGFTRVIKESSMTGMSAPVLPHVQKPDPYLDQTGLAGSLLEIFKERTQLLMGAPNYPLAALERLCYIAVHLLDPDALKDEAPREAWRTFFSCIALTFKSICGVEPTSETKHLAERCLRRMHVLDTTSKWGLITTDDEKPSYGTYYKFWLRSPKRTDSIFEDDLIYALTGINPDAALSVE</sequence>
<name>K5VFM9_PHACS</name>
<protein>
    <submittedName>
        <fullName evidence="1">Uncharacterized protein</fullName>
    </submittedName>
</protein>
<evidence type="ECO:0000313" key="1">
    <source>
        <dbReference type="EMBL" id="EKM61801.1"/>
    </source>
</evidence>
<dbReference type="KEGG" id="pco:PHACADRAFT_24941"/>
<dbReference type="RefSeq" id="XP_007389611.1">
    <property type="nucleotide sequence ID" value="XM_007389549.1"/>
</dbReference>
<keyword evidence="2" id="KW-1185">Reference proteome</keyword>
<organism evidence="1 2">
    <name type="scientific">Phanerochaete carnosa (strain HHB-10118-sp)</name>
    <name type="common">White-rot fungus</name>
    <name type="synonym">Peniophora carnosa</name>
    <dbReference type="NCBI Taxonomy" id="650164"/>
    <lineage>
        <taxon>Eukaryota</taxon>
        <taxon>Fungi</taxon>
        <taxon>Dikarya</taxon>
        <taxon>Basidiomycota</taxon>
        <taxon>Agaricomycotina</taxon>
        <taxon>Agaricomycetes</taxon>
        <taxon>Polyporales</taxon>
        <taxon>Phanerochaetaceae</taxon>
        <taxon>Phanerochaete</taxon>
    </lineage>
</organism>
<dbReference type="GeneID" id="18914664"/>
<reference evidence="1 2" key="1">
    <citation type="journal article" date="2012" name="BMC Genomics">
        <title>Comparative genomics of the white-rot fungi, Phanerochaete carnosa and P. chrysosporium, to elucidate the genetic basis of the distinct wood types they colonize.</title>
        <authorList>
            <person name="Suzuki H."/>
            <person name="MacDonald J."/>
            <person name="Syed K."/>
            <person name="Salamov A."/>
            <person name="Hori C."/>
            <person name="Aerts A."/>
            <person name="Henrissat B."/>
            <person name="Wiebenga A."/>
            <person name="vanKuyk P.A."/>
            <person name="Barry K."/>
            <person name="Lindquist E."/>
            <person name="LaButti K."/>
            <person name="Lapidus A."/>
            <person name="Lucas S."/>
            <person name="Coutinho P."/>
            <person name="Gong Y."/>
            <person name="Samejima M."/>
            <person name="Mahadevan R."/>
            <person name="Abou-Zaid M."/>
            <person name="de Vries R.P."/>
            <person name="Igarashi K."/>
            <person name="Yadav J.S."/>
            <person name="Grigoriev I.V."/>
            <person name="Master E.R."/>
        </authorList>
    </citation>
    <scope>NUCLEOTIDE SEQUENCE [LARGE SCALE GENOMIC DNA]</scope>
    <source>
        <strain evidence="1 2">HHB-10118-sp</strain>
    </source>
</reference>
<dbReference type="InParanoid" id="K5VFM9"/>
<dbReference type="AlphaFoldDB" id="K5VFM9"/>
<evidence type="ECO:0000313" key="2">
    <source>
        <dbReference type="Proteomes" id="UP000008370"/>
    </source>
</evidence>
<dbReference type="HOGENOM" id="CLU_511000_0_0_1"/>
<dbReference type="EMBL" id="JH930468">
    <property type="protein sequence ID" value="EKM61801.1"/>
    <property type="molecule type" value="Genomic_DNA"/>
</dbReference>
<proteinExistence type="predicted"/>
<dbReference type="Proteomes" id="UP000008370">
    <property type="component" value="Unassembled WGS sequence"/>
</dbReference>
<accession>K5VFM9</accession>